<reference evidence="1 2" key="1">
    <citation type="submission" date="2017-11" db="EMBL/GenBank/DDBJ databases">
        <title>Draft Genome Sequence of Methylobacter psychrotolerans Sph1T, an Obligate Methanotroph from Low-Temperature Environments.</title>
        <authorList>
            <person name="Oshkin I.Y."/>
            <person name="Miroshnikov K."/>
            <person name="Belova S.E."/>
            <person name="Korzhenkov A."/>
            <person name="Toshchakov S.V."/>
            <person name="Dedysh S.N."/>
        </authorList>
    </citation>
    <scope>NUCLEOTIDE SEQUENCE [LARGE SCALE GENOMIC DNA]</scope>
    <source>
        <strain evidence="1 2">Sph1</strain>
    </source>
</reference>
<organism evidence="1 2">
    <name type="scientific">Methylovulum psychrotolerans</name>
    <dbReference type="NCBI Taxonomy" id="1704499"/>
    <lineage>
        <taxon>Bacteria</taxon>
        <taxon>Pseudomonadati</taxon>
        <taxon>Pseudomonadota</taxon>
        <taxon>Gammaproteobacteria</taxon>
        <taxon>Methylococcales</taxon>
        <taxon>Methylococcaceae</taxon>
        <taxon>Methylovulum</taxon>
    </lineage>
</organism>
<dbReference type="RefSeq" id="WP_103974570.1">
    <property type="nucleotide sequence ID" value="NZ_PGFZ01000005.1"/>
</dbReference>
<evidence type="ECO:0000313" key="2">
    <source>
        <dbReference type="Proteomes" id="UP000237423"/>
    </source>
</evidence>
<gene>
    <name evidence="1" type="ORF">AADEFJLK_02583</name>
</gene>
<proteinExistence type="predicted"/>
<comment type="caution">
    <text evidence="1">The sequence shown here is derived from an EMBL/GenBank/DDBJ whole genome shotgun (WGS) entry which is preliminary data.</text>
</comment>
<dbReference type="EMBL" id="PGFZ01000005">
    <property type="protein sequence ID" value="POZ51713.1"/>
    <property type="molecule type" value="Genomic_DNA"/>
</dbReference>
<name>A0A2S5CLL5_9GAMM</name>
<sequence>MKNSQLIKALAYERLSEAKILCDNNKYDGAFYLAGYSVELMLKMKICQHFGVDNLFDEDSKDTDKDSIASVRNAVKIHDIKRLLIFSGLKNKLDATKKNNIILMETHAYLIAGEKRCLWHEQVRYQPKGSQNPKHVQRLIELLPHNDGLLQWIEQS</sequence>
<protein>
    <recommendedName>
        <fullName evidence="3">HEPN domain-containing protein</fullName>
    </recommendedName>
</protein>
<evidence type="ECO:0008006" key="3">
    <source>
        <dbReference type="Google" id="ProtNLM"/>
    </source>
</evidence>
<dbReference type="Proteomes" id="UP000237423">
    <property type="component" value="Unassembled WGS sequence"/>
</dbReference>
<dbReference type="AlphaFoldDB" id="A0A2S5CLL5"/>
<accession>A0A2S5CLL5</accession>
<evidence type="ECO:0000313" key="1">
    <source>
        <dbReference type="EMBL" id="POZ51713.1"/>
    </source>
</evidence>